<evidence type="ECO:0000259" key="1">
    <source>
        <dbReference type="Pfam" id="PF04149"/>
    </source>
</evidence>
<accession>A0A147KET2</accession>
<proteinExistence type="predicted"/>
<dbReference type="AlphaFoldDB" id="A0A147KET2"/>
<feature type="domain" description="DUF397" evidence="1">
    <location>
        <begin position="11"/>
        <end position="61"/>
    </location>
</feature>
<dbReference type="RefSeq" id="WP_068754106.1">
    <property type="nucleotide sequence ID" value="NZ_KQ950180.1"/>
</dbReference>
<dbReference type="PATRIC" id="fig|665004.4.peg.1221"/>
<evidence type="ECO:0000313" key="3">
    <source>
        <dbReference type="Proteomes" id="UP000074382"/>
    </source>
</evidence>
<reference evidence="3" key="1">
    <citation type="journal article" date="2017" name="Acta Aliment.">
        <title>Plant polysaccharide degrading enzyme system of Thermpbifida cellulosilytica TB100 revealed by de novo genome project data.</title>
        <authorList>
            <person name="Toth A."/>
            <person name="Baka E."/>
            <person name="Luzics S."/>
            <person name="Bata-Vidacs I."/>
            <person name="Nagy I."/>
            <person name="Balint B."/>
            <person name="Herceg R."/>
            <person name="Olasz F."/>
            <person name="Wilk T."/>
            <person name="Nagy T."/>
            <person name="Kriszt B."/>
            <person name="Nagy I."/>
            <person name="Kukolya J."/>
        </authorList>
    </citation>
    <scope>NUCLEOTIDE SEQUENCE [LARGE SCALE GENOMIC DNA]</scope>
    <source>
        <strain evidence="3">TB100</strain>
    </source>
</reference>
<dbReference type="Proteomes" id="UP000074382">
    <property type="component" value="Unassembled WGS sequence"/>
</dbReference>
<dbReference type="OrthoDB" id="3431811at2"/>
<sequence>MGNLIPDGELRFRKSSYSDLNNCVEVARFKRGAAVRDSEHRELGHLVFDAAEWQAFLTTLKNNEL</sequence>
<keyword evidence="3" id="KW-1185">Reference proteome</keyword>
<dbReference type="EMBL" id="LGEM01000108">
    <property type="protein sequence ID" value="KUP95793.1"/>
    <property type="molecule type" value="Genomic_DNA"/>
</dbReference>
<dbReference type="Pfam" id="PF04149">
    <property type="entry name" value="DUF397"/>
    <property type="match status" value="1"/>
</dbReference>
<dbReference type="InterPro" id="IPR007278">
    <property type="entry name" value="DUF397"/>
</dbReference>
<gene>
    <name evidence="2" type="ORF">AC529_15660</name>
</gene>
<comment type="caution">
    <text evidence="2">The sequence shown here is derived from an EMBL/GenBank/DDBJ whole genome shotgun (WGS) entry which is preliminary data.</text>
</comment>
<name>A0A147KET2_THECS</name>
<protein>
    <recommendedName>
        <fullName evidence="1">DUF397 domain-containing protein</fullName>
    </recommendedName>
</protein>
<evidence type="ECO:0000313" key="2">
    <source>
        <dbReference type="EMBL" id="KUP95793.1"/>
    </source>
</evidence>
<dbReference type="STRING" id="665004.AC529_15660"/>
<organism evidence="2 3">
    <name type="scientific">Thermobifida cellulosilytica TB100</name>
    <dbReference type="NCBI Taxonomy" id="665004"/>
    <lineage>
        <taxon>Bacteria</taxon>
        <taxon>Bacillati</taxon>
        <taxon>Actinomycetota</taxon>
        <taxon>Actinomycetes</taxon>
        <taxon>Streptosporangiales</taxon>
        <taxon>Nocardiopsidaceae</taxon>
        <taxon>Thermobifida</taxon>
    </lineage>
</organism>